<evidence type="ECO:0000313" key="4">
    <source>
        <dbReference type="Proteomes" id="UP000779574"/>
    </source>
</evidence>
<evidence type="ECO:0000313" key="2">
    <source>
        <dbReference type="EMBL" id="KAG9670631.1"/>
    </source>
</evidence>
<keyword evidence="1" id="KW-0472">Membrane</keyword>
<proteinExistence type="predicted"/>
<dbReference type="Proteomes" id="UP000767238">
    <property type="component" value="Unassembled WGS sequence"/>
</dbReference>
<gene>
    <name evidence="2" type="ORF">KCU76_g17059</name>
    <name evidence="3" type="ORF">KCV03_g10273</name>
</gene>
<keyword evidence="1" id="KW-1133">Transmembrane helix</keyword>
<feature type="transmembrane region" description="Helical" evidence="1">
    <location>
        <begin position="237"/>
        <end position="263"/>
    </location>
</feature>
<accession>A0A9P8J021</accession>
<sequence length="265" mass="29175">MAAPTPHQQFIAQCQALYVQVNAFNTATPTLPISNALIQLQTIVNTYCNAINLPVQRRPIIHPHYISFPTLTNQNQYYTANPTSANIERPLNNTHAEFNTYITTTHPLPPTPGLLFCLISSLMTGGYHNPQTNWHTTALIFDPTPVLAPMPPTPAYIFNPGLAQSVPLAYNGLSTALPTPPTSIRATTSTPFQAPITLPLQVILQITLLVLILTPIKHNLLLLNLFHPSTSIPPIPIFLITYPFILTIFITIIIIVIIIIIIITS</sequence>
<organism evidence="2 4">
    <name type="scientific">Aureobasidium melanogenum</name>
    <name type="common">Aureobasidium pullulans var. melanogenum</name>
    <dbReference type="NCBI Taxonomy" id="46634"/>
    <lineage>
        <taxon>Eukaryota</taxon>
        <taxon>Fungi</taxon>
        <taxon>Dikarya</taxon>
        <taxon>Ascomycota</taxon>
        <taxon>Pezizomycotina</taxon>
        <taxon>Dothideomycetes</taxon>
        <taxon>Dothideomycetidae</taxon>
        <taxon>Dothideales</taxon>
        <taxon>Saccotheciaceae</taxon>
        <taxon>Aureobasidium</taxon>
    </lineage>
</organism>
<protein>
    <submittedName>
        <fullName evidence="2">Uncharacterized protein</fullName>
    </submittedName>
</protein>
<evidence type="ECO:0000313" key="3">
    <source>
        <dbReference type="EMBL" id="KAH0209694.1"/>
    </source>
</evidence>
<dbReference type="Proteomes" id="UP000779574">
    <property type="component" value="Unassembled WGS sequence"/>
</dbReference>
<keyword evidence="1" id="KW-0812">Transmembrane</keyword>
<evidence type="ECO:0000256" key="1">
    <source>
        <dbReference type="SAM" id="Phobius"/>
    </source>
</evidence>
<comment type="caution">
    <text evidence="2">The sequence shown here is derived from an EMBL/GenBank/DDBJ whole genome shotgun (WGS) entry which is preliminary data.</text>
</comment>
<dbReference type="EMBL" id="JAHFXF010001297">
    <property type="protein sequence ID" value="KAG9670631.1"/>
    <property type="molecule type" value="Genomic_DNA"/>
</dbReference>
<dbReference type="AlphaFoldDB" id="A0A9P8J021"/>
<reference evidence="2" key="2">
    <citation type="submission" date="2021-08" db="EMBL/GenBank/DDBJ databases">
        <authorList>
            <person name="Gostincar C."/>
            <person name="Sun X."/>
            <person name="Song Z."/>
            <person name="Gunde-Cimerman N."/>
        </authorList>
    </citation>
    <scope>NUCLEOTIDE SEQUENCE</scope>
    <source>
        <strain evidence="3">EXF-8016</strain>
        <strain evidence="2">EXF-9911</strain>
    </source>
</reference>
<name>A0A9P8J021_AURME</name>
<feature type="transmembrane region" description="Helical" evidence="1">
    <location>
        <begin position="198"/>
        <end position="216"/>
    </location>
</feature>
<feature type="non-terminal residue" evidence="2">
    <location>
        <position position="265"/>
    </location>
</feature>
<reference evidence="2" key="1">
    <citation type="journal article" date="2021" name="J Fungi (Basel)">
        <title>Virulence traits and population genomics of the black yeast Aureobasidium melanogenum.</title>
        <authorList>
            <person name="Cernosa A."/>
            <person name="Sun X."/>
            <person name="Gostincar C."/>
            <person name="Fang C."/>
            <person name="Gunde-Cimerman N."/>
            <person name="Song Z."/>
        </authorList>
    </citation>
    <scope>NUCLEOTIDE SEQUENCE</scope>
    <source>
        <strain evidence="3">EXF-8016</strain>
        <strain evidence="2">EXF-9911</strain>
    </source>
</reference>
<dbReference type="EMBL" id="JAHFYH010000221">
    <property type="protein sequence ID" value="KAH0209694.1"/>
    <property type="molecule type" value="Genomic_DNA"/>
</dbReference>